<comment type="caution">
    <text evidence="2">The sequence shown here is derived from an EMBL/GenBank/DDBJ whole genome shotgun (WGS) entry which is preliminary data.</text>
</comment>
<protein>
    <recommendedName>
        <fullName evidence="4">Protein kinase domain-containing protein</fullName>
    </recommendedName>
</protein>
<dbReference type="Proteomes" id="UP001189429">
    <property type="component" value="Unassembled WGS sequence"/>
</dbReference>
<evidence type="ECO:0000313" key="2">
    <source>
        <dbReference type="EMBL" id="CAK0831131.1"/>
    </source>
</evidence>
<keyword evidence="3" id="KW-1185">Reference proteome</keyword>
<reference evidence="2" key="1">
    <citation type="submission" date="2023-10" db="EMBL/GenBank/DDBJ databases">
        <authorList>
            <person name="Chen Y."/>
            <person name="Shah S."/>
            <person name="Dougan E. K."/>
            <person name="Thang M."/>
            <person name="Chan C."/>
        </authorList>
    </citation>
    <scope>NUCLEOTIDE SEQUENCE [LARGE SCALE GENOMIC DNA]</scope>
</reference>
<feature type="region of interest" description="Disordered" evidence="1">
    <location>
        <begin position="119"/>
        <end position="140"/>
    </location>
</feature>
<organism evidence="2 3">
    <name type="scientific">Prorocentrum cordatum</name>
    <dbReference type="NCBI Taxonomy" id="2364126"/>
    <lineage>
        <taxon>Eukaryota</taxon>
        <taxon>Sar</taxon>
        <taxon>Alveolata</taxon>
        <taxon>Dinophyceae</taxon>
        <taxon>Prorocentrales</taxon>
        <taxon>Prorocentraceae</taxon>
        <taxon>Prorocentrum</taxon>
    </lineage>
</organism>
<dbReference type="SUPFAM" id="SSF56112">
    <property type="entry name" value="Protein kinase-like (PK-like)"/>
    <property type="match status" value="1"/>
</dbReference>
<sequence>MVAQTASRSRSPRHGAQPLKVGVQPPVVFEGGAREDTWAGRGLLKKQLHVGCTATLKGLSVQRNGQSCVVEAFIRETGKWRVRLQGSGQRKELKPDHLILESHAEVAPPYDSAIEGPRAGAGAVPGRASEAVRPEAEGRPTTTLAAGRRVTLQGLRSAVELNGQGGVLEVLIPESGRWRVKLDGGQVKDLKPDNLVPQEAPVLPDAPESVLREAAALEADLDKGARWEATPGDACGPGGRFVIEEMLGEGVFSTVFRCRDARVSGMAYAVKFTRSSERTRKGLEREIRRGWGVLSIWVQAVVTRVGGGCTTACPLEPAGCIVPRGRQPAGAEAQLSASPWRRWRVPQRVHDTSRCGHSGPGAARFREMMNVTRALGLPLVVFGRPRPRARVPARCLPGHLAALPVIHAVILVIRRLVVAIVLLSFPLRAQWTTSALPVPVRSGLGAFLRRT</sequence>
<name>A0ABN9SHI9_9DINO</name>
<evidence type="ECO:0000313" key="3">
    <source>
        <dbReference type="Proteomes" id="UP001189429"/>
    </source>
</evidence>
<dbReference type="InterPro" id="IPR011009">
    <property type="entry name" value="Kinase-like_dom_sf"/>
</dbReference>
<accession>A0ABN9SHI9</accession>
<dbReference type="EMBL" id="CAUYUJ010011124">
    <property type="protein sequence ID" value="CAK0831131.1"/>
    <property type="molecule type" value="Genomic_DNA"/>
</dbReference>
<proteinExistence type="predicted"/>
<dbReference type="Gene3D" id="3.30.200.20">
    <property type="entry name" value="Phosphorylase Kinase, domain 1"/>
    <property type="match status" value="1"/>
</dbReference>
<gene>
    <name evidence="2" type="ORF">PCOR1329_LOCUS29565</name>
</gene>
<evidence type="ECO:0008006" key="4">
    <source>
        <dbReference type="Google" id="ProtNLM"/>
    </source>
</evidence>
<feature type="compositionally biased region" description="Low complexity" evidence="1">
    <location>
        <begin position="119"/>
        <end position="128"/>
    </location>
</feature>
<evidence type="ECO:0000256" key="1">
    <source>
        <dbReference type="SAM" id="MobiDB-lite"/>
    </source>
</evidence>